<feature type="domain" description="AAA+ ATPase" evidence="4">
    <location>
        <begin position="271"/>
        <end position="402"/>
    </location>
</feature>
<comment type="similarity">
    <text evidence="1">Belongs to the AAA ATPase family.</text>
</comment>
<dbReference type="CDD" id="cd19481">
    <property type="entry name" value="RecA-like_protease"/>
    <property type="match status" value="1"/>
</dbReference>
<dbReference type="GO" id="GO:0016887">
    <property type="term" value="F:ATP hydrolysis activity"/>
    <property type="evidence" value="ECO:0007669"/>
    <property type="project" value="InterPro"/>
</dbReference>
<dbReference type="SUPFAM" id="SSF52540">
    <property type="entry name" value="P-loop containing nucleoside triphosphate hydrolases"/>
    <property type="match status" value="2"/>
</dbReference>
<keyword evidence="3" id="KW-0067">ATP-binding</keyword>
<gene>
    <name evidence="5" type="ORF">SAMN04487926_105283</name>
</gene>
<evidence type="ECO:0000256" key="1">
    <source>
        <dbReference type="ARBA" id="ARBA00006914"/>
    </source>
</evidence>
<evidence type="ECO:0000256" key="3">
    <source>
        <dbReference type="ARBA" id="ARBA00022840"/>
    </source>
</evidence>
<evidence type="ECO:0000313" key="5">
    <source>
        <dbReference type="EMBL" id="SDH55619.1"/>
    </source>
</evidence>
<dbReference type="Gene3D" id="3.40.50.300">
    <property type="entry name" value="P-loop containing nucleotide triphosphate hydrolases"/>
    <property type="match status" value="2"/>
</dbReference>
<organism evidence="5 6">
    <name type="scientific">Paraburkholderia steynii</name>
    <dbReference type="NCBI Taxonomy" id="1245441"/>
    <lineage>
        <taxon>Bacteria</taxon>
        <taxon>Pseudomonadati</taxon>
        <taxon>Pseudomonadota</taxon>
        <taxon>Betaproteobacteria</taxon>
        <taxon>Burkholderiales</taxon>
        <taxon>Burkholderiaceae</taxon>
        <taxon>Paraburkholderia</taxon>
    </lineage>
</organism>
<evidence type="ECO:0000256" key="2">
    <source>
        <dbReference type="ARBA" id="ARBA00022741"/>
    </source>
</evidence>
<dbReference type="Pfam" id="PF00004">
    <property type="entry name" value="AAA"/>
    <property type="match status" value="2"/>
</dbReference>
<accession>A0A7Z7B4H2</accession>
<name>A0A7Z7B4H2_9BURK</name>
<comment type="caution">
    <text evidence="5">The sequence shown here is derived from an EMBL/GenBank/DDBJ whole genome shotgun (WGS) entry which is preliminary data.</text>
</comment>
<dbReference type="InterPro" id="IPR050221">
    <property type="entry name" value="26S_Proteasome_ATPase"/>
</dbReference>
<dbReference type="PANTHER" id="PTHR23073">
    <property type="entry name" value="26S PROTEASOME REGULATORY SUBUNIT"/>
    <property type="match status" value="1"/>
</dbReference>
<keyword evidence="2" id="KW-0547">Nucleotide-binding</keyword>
<proteinExistence type="inferred from homology"/>
<sequence>MIPRFLRSDPALSRTRQTEPIVQLWTLRFLVKLELHRCLVKPGGWASDLVAHALSLPDLRLPGAKQSRLLRDEEDNDSPPDEAEGTFDAHAALDLLHERLVSAEADAAQVRPPHIVAANIEQLRLLVGLSDVEARILMFAAMVHTDLVLDKMSDWVGDLTSARLYHALSAVLDIEEKAVRSALSLQGTLARSGLLTVDRKERWTLASKLDLLSDGFADCIVSDSVETLDFLRGMVTLAAPPTLTLPDFAHIEEQVGLVRTYLERVSTTRRRGVNILVHGAPGTGKTELTRVLADALQLKLYEVTGENTDGDAVPGEQRLRAFRAAQAFFSERQACIVFDEAEDVFSDGGPGERSVAQARKAWLNRALEENPVPTFWLSNSVAGVDAAFVRRFDMVLHMPVPPARARSRIILNACARLMPEATAERLAANATLTPGVVARAAAVLQHSSDDWTPQRFGDALEWLVSGTLEAQGHAPLAPRGTAAGPRFDPRFVNANIDLASLAQGIAQTRSARLCLYGPPGTGKTAFGTWLAEELECPLMLRRASDLISPYVGETEQNIARIFREATRERALLLIDEADSFLRDRAGSRHSWEVTSVNEMLTQMEYFEGVLVMSTNLFELLDEAALRRFDAKLCFRYLTRQQVQMFFLERCKAMELDDSATAFEHVLSNVETLAPGDFATVIRRHRLSPVRSAIDFANALAEECRARQRGAMPIGFL</sequence>
<keyword evidence="6" id="KW-1185">Reference proteome</keyword>
<protein>
    <submittedName>
        <fullName evidence="5">AAA+-type ATPase, SpoVK/Ycf46/Vps4 family</fullName>
    </submittedName>
</protein>
<dbReference type="GO" id="GO:0005524">
    <property type="term" value="F:ATP binding"/>
    <property type="evidence" value="ECO:0007669"/>
    <property type="project" value="UniProtKB-KW"/>
</dbReference>
<evidence type="ECO:0000313" key="6">
    <source>
        <dbReference type="Proteomes" id="UP000198900"/>
    </source>
</evidence>
<dbReference type="InterPro" id="IPR027417">
    <property type="entry name" value="P-loop_NTPase"/>
</dbReference>
<dbReference type="SMART" id="SM00382">
    <property type="entry name" value="AAA"/>
    <property type="match status" value="2"/>
</dbReference>
<dbReference type="EMBL" id="FNDI01000005">
    <property type="protein sequence ID" value="SDH55619.1"/>
    <property type="molecule type" value="Genomic_DNA"/>
</dbReference>
<evidence type="ECO:0000259" key="4">
    <source>
        <dbReference type="SMART" id="SM00382"/>
    </source>
</evidence>
<dbReference type="InterPro" id="IPR003593">
    <property type="entry name" value="AAA+_ATPase"/>
</dbReference>
<dbReference type="AlphaFoldDB" id="A0A7Z7B4H2"/>
<dbReference type="Proteomes" id="UP000198900">
    <property type="component" value="Unassembled WGS sequence"/>
</dbReference>
<reference evidence="5" key="1">
    <citation type="submission" date="2016-10" db="EMBL/GenBank/DDBJ databases">
        <authorList>
            <person name="Varghese N."/>
            <person name="Submissions S."/>
        </authorList>
    </citation>
    <scope>NUCLEOTIDE SEQUENCE [LARGE SCALE GENOMIC DNA]</scope>
    <source>
        <strain evidence="5">YR281</strain>
    </source>
</reference>
<feature type="domain" description="AAA+ ATPase" evidence="4">
    <location>
        <begin position="509"/>
        <end position="638"/>
    </location>
</feature>
<dbReference type="InterPro" id="IPR003959">
    <property type="entry name" value="ATPase_AAA_core"/>
</dbReference>